<comment type="caution">
    <text evidence="6">The sequence shown here is derived from an EMBL/GenBank/DDBJ whole genome shotgun (WGS) entry which is preliminary data.</text>
</comment>
<sequence length="156" mass="17384">MPKHVLAKLEKELKDIKQALLVDIPQEIARAAGQGDLSENAEYEQALAKRDMFQNKLVTLEKRISEVASLDISRLPKSRAAYGSKITILDLDSDEEFTYTLVLPEELDGHPQHLSISSPIGMALVGQEEGNEVRVQIPAGVRRFEILELKTIHDVA</sequence>
<dbReference type="GO" id="GO:0003677">
    <property type="term" value="F:DNA binding"/>
    <property type="evidence" value="ECO:0007669"/>
    <property type="project" value="InterPro"/>
</dbReference>
<feature type="domain" description="Transcription elongation factor GreA/GreB C-terminal" evidence="4">
    <location>
        <begin position="76"/>
        <end position="150"/>
    </location>
</feature>
<dbReference type="GO" id="GO:0006354">
    <property type="term" value="P:DNA-templated transcription elongation"/>
    <property type="evidence" value="ECO:0007669"/>
    <property type="project" value="TreeGrafter"/>
</dbReference>
<evidence type="ECO:0000313" key="7">
    <source>
        <dbReference type="Proteomes" id="UP000709959"/>
    </source>
</evidence>
<dbReference type="EMBL" id="JADKCH010000005">
    <property type="protein sequence ID" value="MBK8572424.1"/>
    <property type="molecule type" value="Genomic_DNA"/>
</dbReference>
<dbReference type="Pfam" id="PF01272">
    <property type="entry name" value="GreA_GreB"/>
    <property type="match status" value="1"/>
</dbReference>
<reference evidence="6 7" key="1">
    <citation type="submission" date="2020-10" db="EMBL/GenBank/DDBJ databases">
        <title>Connecting structure to function with the recovery of over 1000 high-quality activated sludge metagenome-assembled genomes encoding full-length rRNA genes using long-read sequencing.</title>
        <authorList>
            <person name="Singleton C.M."/>
            <person name="Petriglieri F."/>
            <person name="Kristensen J.M."/>
            <person name="Kirkegaard R.H."/>
            <person name="Michaelsen T.Y."/>
            <person name="Andersen M.H."/>
            <person name="Karst S.M."/>
            <person name="Dueholm M.S."/>
            <person name="Nielsen P.H."/>
            <person name="Albertsen M."/>
        </authorList>
    </citation>
    <scope>NUCLEOTIDE SEQUENCE [LARGE SCALE GENOMIC DNA]</scope>
    <source>
        <strain evidence="6">OdNE_18-Q3-R46-58_MAXAC.008</strain>
    </source>
</reference>
<accession>A0A936F1I2</accession>
<dbReference type="GO" id="GO:0003746">
    <property type="term" value="F:translation elongation factor activity"/>
    <property type="evidence" value="ECO:0007669"/>
    <property type="project" value="UniProtKB-KW"/>
</dbReference>
<dbReference type="Gene3D" id="3.10.50.30">
    <property type="entry name" value="Transcription elongation factor, GreA/GreB, C-terminal domain"/>
    <property type="match status" value="1"/>
</dbReference>
<proteinExistence type="inferred from homology"/>
<dbReference type="GO" id="GO:0032784">
    <property type="term" value="P:regulation of DNA-templated transcription elongation"/>
    <property type="evidence" value="ECO:0007669"/>
    <property type="project" value="InterPro"/>
</dbReference>
<dbReference type="SUPFAM" id="SSF54534">
    <property type="entry name" value="FKBP-like"/>
    <property type="match status" value="1"/>
</dbReference>
<keyword evidence="6" id="KW-0251">Elongation factor</keyword>
<dbReference type="GO" id="GO:0070063">
    <property type="term" value="F:RNA polymerase binding"/>
    <property type="evidence" value="ECO:0007669"/>
    <property type="project" value="InterPro"/>
</dbReference>
<evidence type="ECO:0000313" key="6">
    <source>
        <dbReference type="EMBL" id="MBK8572424.1"/>
    </source>
</evidence>
<evidence type="ECO:0000256" key="3">
    <source>
        <dbReference type="ARBA" id="ARBA00023163"/>
    </source>
</evidence>
<dbReference type="PROSITE" id="PS00829">
    <property type="entry name" value="GREAB_1"/>
    <property type="match status" value="1"/>
</dbReference>
<organism evidence="6 7">
    <name type="scientific">Candidatus Geothrix odensensis</name>
    <dbReference type="NCBI Taxonomy" id="2954440"/>
    <lineage>
        <taxon>Bacteria</taxon>
        <taxon>Pseudomonadati</taxon>
        <taxon>Acidobacteriota</taxon>
        <taxon>Holophagae</taxon>
        <taxon>Holophagales</taxon>
        <taxon>Holophagaceae</taxon>
        <taxon>Geothrix</taxon>
    </lineage>
</organism>
<keyword evidence="6" id="KW-0648">Protein biosynthesis</keyword>
<dbReference type="PANTHER" id="PTHR30437:SF4">
    <property type="entry name" value="TRANSCRIPTION ELONGATION FACTOR GREA"/>
    <property type="match status" value="1"/>
</dbReference>
<dbReference type="InterPro" id="IPR023459">
    <property type="entry name" value="Tscrpt_elong_fac_GreA/B_fam"/>
</dbReference>
<name>A0A936F1I2_9BACT</name>
<evidence type="ECO:0000256" key="2">
    <source>
        <dbReference type="ARBA" id="ARBA00023015"/>
    </source>
</evidence>
<dbReference type="InterPro" id="IPR018151">
    <property type="entry name" value="TF_GreA/GreB_CS"/>
</dbReference>
<keyword evidence="3" id="KW-0804">Transcription</keyword>
<dbReference type="InterPro" id="IPR001437">
    <property type="entry name" value="Tscrpt_elong_fac_GreA/B_C"/>
</dbReference>
<feature type="domain" description="Transcription elongation factor GreA/GreB N-terminal" evidence="5">
    <location>
        <begin position="5"/>
        <end position="66"/>
    </location>
</feature>
<evidence type="ECO:0000259" key="4">
    <source>
        <dbReference type="Pfam" id="PF01272"/>
    </source>
</evidence>
<evidence type="ECO:0000256" key="1">
    <source>
        <dbReference type="ARBA" id="ARBA00008213"/>
    </source>
</evidence>
<comment type="similarity">
    <text evidence="1">Belongs to the GreA/GreB family.</text>
</comment>
<dbReference type="InterPro" id="IPR036805">
    <property type="entry name" value="Tscrpt_elong_fac_GreA/B_N_sf"/>
</dbReference>
<dbReference type="PANTHER" id="PTHR30437">
    <property type="entry name" value="TRANSCRIPTION ELONGATION FACTOR GREA"/>
    <property type="match status" value="1"/>
</dbReference>
<evidence type="ECO:0000259" key="5">
    <source>
        <dbReference type="Pfam" id="PF03449"/>
    </source>
</evidence>
<dbReference type="Pfam" id="PF03449">
    <property type="entry name" value="GreA_GreB_N"/>
    <property type="match status" value="1"/>
</dbReference>
<dbReference type="SUPFAM" id="SSF46557">
    <property type="entry name" value="GreA transcript cleavage protein, N-terminal domain"/>
    <property type="match status" value="1"/>
</dbReference>
<dbReference type="Gene3D" id="1.10.287.180">
    <property type="entry name" value="Transcription elongation factor, GreA/GreB, N-terminal domain"/>
    <property type="match status" value="1"/>
</dbReference>
<gene>
    <name evidence="6" type="ORF">IPN91_07180</name>
</gene>
<dbReference type="InterPro" id="IPR036953">
    <property type="entry name" value="GreA/GreB_C_sf"/>
</dbReference>
<dbReference type="AlphaFoldDB" id="A0A936F1I2"/>
<dbReference type="Proteomes" id="UP000709959">
    <property type="component" value="Unassembled WGS sequence"/>
</dbReference>
<protein>
    <submittedName>
        <fullName evidence="6">GreA/GreB family elongation factor</fullName>
    </submittedName>
</protein>
<keyword evidence="2" id="KW-0805">Transcription regulation</keyword>
<dbReference type="InterPro" id="IPR022691">
    <property type="entry name" value="Tscrpt_elong_fac_GreA/B_N"/>
</dbReference>
<dbReference type="PIRSF" id="PIRSF006092">
    <property type="entry name" value="GreA_GreB"/>
    <property type="match status" value="1"/>
</dbReference>